<dbReference type="GeneID" id="10040667"/>
<keyword evidence="1" id="KW-0560">Oxidoreductase</keyword>
<dbReference type="HOGENOM" id="CLU_042529_14_2_2"/>
<dbReference type="OrthoDB" id="145578at2157"/>
<dbReference type="InterPro" id="IPR050455">
    <property type="entry name" value="Tpx_Peroxidase_subfamily"/>
</dbReference>
<dbReference type="InterPro" id="IPR000866">
    <property type="entry name" value="AhpC/TSA"/>
</dbReference>
<proteinExistence type="predicted"/>
<name>F0LIY0_THEBM</name>
<dbReference type="InterPro" id="IPR024706">
    <property type="entry name" value="Peroxiredoxin_AhpC-typ"/>
</dbReference>
<dbReference type="PANTHER" id="PTHR43110">
    <property type="entry name" value="THIOL PEROXIDASE"/>
    <property type="match status" value="1"/>
</dbReference>
<evidence type="ECO:0000313" key="5">
    <source>
        <dbReference type="EMBL" id="ADT83326.1"/>
    </source>
</evidence>
<dbReference type="PATRIC" id="fig|391623.17.peg.349"/>
<dbReference type="RefSeq" id="WP_013466624.1">
    <property type="nucleotide sequence ID" value="NC_014804.1"/>
</dbReference>
<dbReference type="CDD" id="cd03018">
    <property type="entry name" value="PRX_AhpE_like"/>
    <property type="match status" value="1"/>
</dbReference>
<dbReference type="GO" id="GO:0016491">
    <property type="term" value="F:oxidoreductase activity"/>
    <property type="evidence" value="ECO:0007669"/>
    <property type="project" value="UniProtKB-KW"/>
</dbReference>
<dbReference type="eggNOG" id="arCOG00310">
    <property type="taxonomic scope" value="Archaea"/>
</dbReference>
<accession>F0LIY0</accession>
<sequence>MADSRILHPRPEGRDFRKVKVGDTAPDFSLKDQNGEEFKLSDYRGKKVLLSFHPLAWTSICAQQMKDLERNYRRFEELNVVPVGISVDSVPCKKAWADHLGLRKLRILSDFWPHGKVAKLYGVFRESNGFSERANIIVDEEGKVVFVKVYPIRELPDIEEILKFLEK</sequence>
<dbReference type="InterPro" id="IPR013766">
    <property type="entry name" value="Thioredoxin_domain"/>
</dbReference>
<dbReference type="Proteomes" id="UP000007478">
    <property type="component" value="Chromosome"/>
</dbReference>
<dbReference type="PANTHER" id="PTHR43110:SF1">
    <property type="entry name" value="THIOL PEROXIDASE"/>
    <property type="match status" value="1"/>
</dbReference>
<dbReference type="EMBL" id="CP002372">
    <property type="protein sequence ID" value="ADT83326.1"/>
    <property type="molecule type" value="Genomic_DNA"/>
</dbReference>
<dbReference type="KEGG" id="tba:TERMP_00349"/>
<feature type="active site" description="Cysteine sulfenic acid (-SOH) intermediate; for peroxidase activity" evidence="3">
    <location>
        <position position="61"/>
    </location>
</feature>
<evidence type="ECO:0000313" key="6">
    <source>
        <dbReference type="Proteomes" id="UP000007478"/>
    </source>
</evidence>
<evidence type="ECO:0000256" key="3">
    <source>
        <dbReference type="PIRSR" id="PIRSR000239-1"/>
    </source>
</evidence>
<evidence type="ECO:0000256" key="2">
    <source>
        <dbReference type="ARBA" id="ARBA00023284"/>
    </source>
</evidence>
<dbReference type="Gene3D" id="3.40.30.10">
    <property type="entry name" value="Glutaredoxin"/>
    <property type="match status" value="1"/>
</dbReference>
<reference evidence="5 6" key="1">
    <citation type="journal article" date="2011" name="J. Bacteriol.">
        <title>Complete genome sequence of the hyperthermophilic, piezophilic, heterotrophic, and carboxydotrophic archaeon Thermococcus barophilus MP.</title>
        <authorList>
            <person name="Vannier P."/>
            <person name="Marteinsson V.T."/>
            <person name="Fridjonsson O.H."/>
            <person name="Oger P."/>
            <person name="Jebbar M."/>
        </authorList>
    </citation>
    <scope>NUCLEOTIDE SEQUENCE [LARGE SCALE GENOMIC DNA]</scope>
    <source>
        <strain evidence="6">DSM 11836 / MP</strain>
    </source>
</reference>
<dbReference type="InterPro" id="IPR036249">
    <property type="entry name" value="Thioredoxin-like_sf"/>
</dbReference>
<dbReference type="Pfam" id="PF00578">
    <property type="entry name" value="AhpC-TSA"/>
    <property type="match status" value="1"/>
</dbReference>
<evidence type="ECO:0000259" key="4">
    <source>
        <dbReference type="PROSITE" id="PS51352"/>
    </source>
</evidence>
<keyword evidence="2" id="KW-0676">Redox-active center</keyword>
<dbReference type="GO" id="GO:0016209">
    <property type="term" value="F:antioxidant activity"/>
    <property type="evidence" value="ECO:0007669"/>
    <property type="project" value="InterPro"/>
</dbReference>
<dbReference type="AlphaFoldDB" id="F0LIY0"/>
<organism evidence="5 6">
    <name type="scientific">Thermococcus barophilus (strain DSM 11836 / MP)</name>
    <dbReference type="NCBI Taxonomy" id="391623"/>
    <lineage>
        <taxon>Archaea</taxon>
        <taxon>Methanobacteriati</taxon>
        <taxon>Methanobacteriota</taxon>
        <taxon>Thermococci</taxon>
        <taxon>Thermococcales</taxon>
        <taxon>Thermococcaceae</taxon>
        <taxon>Thermococcus</taxon>
    </lineage>
</organism>
<dbReference type="SUPFAM" id="SSF52833">
    <property type="entry name" value="Thioredoxin-like"/>
    <property type="match status" value="1"/>
</dbReference>
<evidence type="ECO:0000256" key="1">
    <source>
        <dbReference type="ARBA" id="ARBA00023002"/>
    </source>
</evidence>
<protein>
    <submittedName>
        <fullName evidence="5">Alkyl hydroperoxide reductase subunit C-like protein</fullName>
    </submittedName>
</protein>
<gene>
    <name evidence="5" type="ordered locus">TERMP_00349</name>
</gene>
<feature type="domain" description="Thioredoxin" evidence="4">
    <location>
        <begin position="19"/>
        <end position="167"/>
    </location>
</feature>
<keyword evidence="6" id="KW-1185">Reference proteome</keyword>
<dbReference type="PIRSF" id="PIRSF000239">
    <property type="entry name" value="AHPC"/>
    <property type="match status" value="1"/>
</dbReference>
<dbReference type="PROSITE" id="PS51352">
    <property type="entry name" value="THIOREDOXIN_2"/>
    <property type="match status" value="1"/>
</dbReference>